<dbReference type="AlphaFoldDB" id="A0A7W7ISH0"/>
<dbReference type="RefSeq" id="WP_184273482.1">
    <property type="nucleotide sequence ID" value="NZ_JACHKY010000007.1"/>
</dbReference>
<protein>
    <submittedName>
        <fullName evidence="1">Uncharacterized protein</fullName>
    </submittedName>
</protein>
<proteinExistence type="predicted"/>
<keyword evidence="2" id="KW-1185">Reference proteome</keyword>
<name>A0A7W7ISH0_9CAUL</name>
<comment type="caution">
    <text evidence="1">The sequence shown here is derived from an EMBL/GenBank/DDBJ whole genome shotgun (WGS) entry which is preliminary data.</text>
</comment>
<gene>
    <name evidence="1" type="ORF">HNP32_003465</name>
</gene>
<sequence>MTVTPSPQSVVVPVDDLAQEIRRVDGNHSLGAGALAEALLPFLSERLAAAPAPSSLAGGEVETLRTLLDNLVIAQSLSKEIRTHATDEARAYLYDTRLAALSPEAPAREGVGELDELPGDFLARVGMDGALWAEEFRSTAIRIGYPDMDEGWLIGWFCNAVMAGYDHARRRYDPILKSQLAEITGEGACSLSDAIDQFIGDAIANGSVETDRDGVIEWCKPALEQTLVSSLAGCGYGLAALTPRHEAPAEGAGEDNWSELDRLADAATQGPWKACGTIYEHMNCEVRGGAKGEGQAIAQVWDGPNAFKDGQFIAAANPATIKRLIAALRARSSAPEAREEALGNLLAVIHGDGGHRALEVGTKQAALEAEKIVARLLSSAPEAREGEQCCGARYALWMLHLRGPDDIYPAQNYETAVEWADRANSIVAEVRAVPAIWTGDALSHAEGLTDAIQQWEVQADGGQSSTPDALNGDAKP</sequence>
<evidence type="ECO:0000313" key="2">
    <source>
        <dbReference type="Proteomes" id="UP000539957"/>
    </source>
</evidence>
<dbReference type="EMBL" id="JACHKY010000007">
    <property type="protein sequence ID" value="MBB4799705.1"/>
    <property type="molecule type" value="Genomic_DNA"/>
</dbReference>
<reference evidence="1 2" key="1">
    <citation type="submission" date="2020-08" db="EMBL/GenBank/DDBJ databases">
        <title>Functional genomics of gut bacteria from endangered species of beetles.</title>
        <authorList>
            <person name="Carlos-Shanley C."/>
        </authorList>
    </citation>
    <scope>NUCLEOTIDE SEQUENCE [LARGE SCALE GENOMIC DNA]</scope>
    <source>
        <strain evidence="1 2">S00123</strain>
    </source>
</reference>
<evidence type="ECO:0000313" key="1">
    <source>
        <dbReference type="EMBL" id="MBB4799705.1"/>
    </source>
</evidence>
<dbReference type="Proteomes" id="UP000539957">
    <property type="component" value="Unassembled WGS sequence"/>
</dbReference>
<organism evidence="1 2">
    <name type="scientific">Brevundimonas bullata</name>
    <dbReference type="NCBI Taxonomy" id="13160"/>
    <lineage>
        <taxon>Bacteria</taxon>
        <taxon>Pseudomonadati</taxon>
        <taxon>Pseudomonadota</taxon>
        <taxon>Alphaproteobacteria</taxon>
        <taxon>Caulobacterales</taxon>
        <taxon>Caulobacteraceae</taxon>
        <taxon>Brevundimonas</taxon>
    </lineage>
</organism>
<accession>A0A7W7ISH0</accession>